<evidence type="ECO:0000256" key="2">
    <source>
        <dbReference type="ARBA" id="ARBA00006375"/>
    </source>
</evidence>
<evidence type="ECO:0000256" key="4">
    <source>
        <dbReference type="ARBA" id="ARBA00022692"/>
    </source>
</evidence>
<evidence type="ECO:0000256" key="9">
    <source>
        <dbReference type="ARBA" id="ARBA00023136"/>
    </source>
</evidence>
<dbReference type="GO" id="GO:0005743">
    <property type="term" value="C:mitochondrial inner membrane"/>
    <property type="evidence" value="ECO:0007669"/>
    <property type="project" value="UniProtKB-SubCell"/>
</dbReference>
<gene>
    <name evidence="13" type="ORF">JTE90_022723</name>
</gene>
<evidence type="ECO:0000256" key="3">
    <source>
        <dbReference type="ARBA" id="ARBA00022448"/>
    </source>
</evidence>
<keyword evidence="8" id="KW-0496">Mitochondrion</keyword>
<comment type="caution">
    <text evidence="13">The sequence shown here is derived from an EMBL/GenBank/DDBJ whole genome shotgun (WGS) entry which is preliminary data.</text>
</comment>
<dbReference type="FunFam" id="1.50.40.10:FF:000018">
    <property type="entry name" value="S-adenosylmethionine mitochondrial carrier protein-like"/>
    <property type="match status" value="1"/>
</dbReference>
<evidence type="ECO:0000256" key="6">
    <source>
        <dbReference type="ARBA" id="ARBA00022792"/>
    </source>
</evidence>
<feature type="transmembrane region" description="Helical" evidence="12">
    <location>
        <begin position="12"/>
        <end position="33"/>
    </location>
</feature>
<feature type="repeat" description="Solcar" evidence="10">
    <location>
        <begin position="92"/>
        <end position="174"/>
    </location>
</feature>
<accession>A0AAV6UNW0</accession>
<organism evidence="13 14">
    <name type="scientific">Oedothorax gibbosus</name>
    <dbReference type="NCBI Taxonomy" id="931172"/>
    <lineage>
        <taxon>Eukaryota</taxon>
        <taxon>Metazoa</taxon>
        <taxon>Ecdysozoa</taxon>
        <taxon>Arthropoda</taxon>
        <taxon>Chelicerata</taxon>
        <taxon>Arachnida</taxon>
        <taxon>Araneae</taxon>
        <taxon>Araneomorphae</taxon>
        <taxon>Entelegynae</taxon>
        <taxon>Araneoidea</taxon>
        <taxon>Linyphiidae</taxon>
        <taxon>Erigoninae</taxon>
        <taxon>Oedothorax</taxon>
    </lineage>
</organism>
<dbReference type="EMBL" id="JAFNEN010000311">
    <property type="protein sequence ID" value="KAG8186135.1"/>
    <property type="molecule type" value="Genomic_DNA"/>
</dbReference>
<protein>
    <recommendedName>
        <fullName evidence="15">S-adenosylmethionine mitochondrial carrier protein</fullName>
    </recommendedName>
</protein>
<evidence type="ECO:0000256" key="8">
    <source>
        <dbReference type="ARBA" id="ARBA00023128"/>
    </source>
</evidence>
<feature type="repeat" description="Solcar" evidence="10">
    <location>
        <begin position="10"/>
        <end position="83"/>
    </location>
</feature>
<name>A0AAV6UNW0_9ARAC</name>
<dbReference type="PANTHER" id="PTHR45667">
    <property type="entry name" value="S-ADENOSYLMETHIONINE MITOCHONDRIAL CARRIER PROTEIN"/>
    <property type="match status" value="1"/>
</dbReference>
<evidence type="ECO:0000313" key="14">
    <source>
        <dbReference type="Proteomes" id="UP000827092"/>
    </source>
</evidence>
<dbReference type="InterPro" id="IPR018108">
    <property type="entry name" value="MCP_transmembrane"/>
</dbReference>
<evidence type="ECO:0000256" key="1">
    <source>
        <dbReference type="ARBA" id="ARBA00004448"/>
    </source>
</evidence>
<keyword evidence="3 11" id="KW-0813">Transport</keyword>
<keyword evidence="9 10" id="KW-0472">Membrane</keyword>
<dbReference type="AlphaFoldDB" id="A0AAV6UNW0"/>
<feature type="transmembrane region" description="Helical" evidence="12">
    <location>
        <begin position="53"/>
        <end position="80"/>
    </location>
</feature>
<dbReference type="PROSITE" id="PS50920">
    <property type="entry name" value="SOLCAR"/>
    <property type="match status" value="3"/>
</dbReference>
<sequence>MESSKAVQKPGFGIALASGAVAGLVVDLSLYPLDTIKTRLQSSQGFWKSGGLSRIYAGIGSIAIGSSPGSAVFFCTYEAFKTIGQKKISYNFHFVVHSFAAMYGEVMACLIRVPTDVIKQRAQANPKLSTWSVLQATLKSEGYLGLYRGYTSTLLREIPFSFIQFPIWEYLKITWSMQQGYKVKPWQSSLCGAVAGGIAAGLTTPLDVAKTRIMLAKKGTLAAEGKILPVLQEIYLTTGIQGLFAGVSPRVLWISVGGAIFFGAYEKTKDALFSYQLSL</sequence>
<dbReference type="Proteomes" id="UP000827092">
    <property type="component" value="Unassembled WGS sequence"/>
</dbReference>
<evidence type="ECO:0008006" key="15">
    <source>
        <dbReference type="Google" id="ProtNLM"/>
    </source>
</evidence>
<evidence type="ECO:0000256" key="7">
    <source>
        <dbReference type="ARBA" id="ARBA00022989"/>
    </source>
</evidence>
<keyword evidence="14" id="KW-1185">Reference proteome</keyword>
<dbReference type="Pfam" id="PF00153">
    <property type="entry name" value="Mito_carr"/>
    <property type="match status" value="3"/>
</dbReference>
<evidence type="ECO:0000256" key="11">
    <source>
        <dbReference type="RuleBase" id="RU000488"/>
    </source>
</evidence>
<dbReference type="SUPFAM" id="SSF103506">
    <property type="entry name" value="Mitochondrial carrier"/>
    <property type="match status" value="1"/>
</dbReference>
<reference evidence="13 14" key="1">
    <citation type="journal article" date="2022" name="Nat. Ecol. Evol.">
        <title>A masculinizing supergene underlies an exaggerated male reproductive morph in a spider.</title>
        <authorList>
            <person name="Hendrickx F."/>
            <person name="De Corte Z."/>
            <person name="Sonet G."/>
            <person name="Van Belleghem S.M."/>
            <person name="Kostlbacher S."/>
            <person name="Vangestel C."/>
        </authorList>
    </citation>
    <scope>NUCLEOTIDE SEQUENCE [LARGE SCALE GENOMIC DNA]</scope>
    <source>
        <strain evidence="13">W744_W776</strain>
    </source>
</reference>
<evidence type="ECO:0000256" key="10">
    <source>
        <dbReference type="PROSITE-ProRule" id="PRU00282"/>
    </source>
</evidence>
<evidence type="ECO:0000313" key="13">
    <source>
        <dbReference type="EMBL" id="KAG8186135.1"/>
    </source>
</evidence>
<dbReference type="InterPro" id="IPR023395">
    <property type="entry name" value="MCP_dom_sf"/>
</dbReference>
<feature type="repeat" description="Solcar" evidence="10">
    <location>
        <begin position="183"/>
        <end position="271"/>
    </location>
</feature>
<evidence type="ECO:0000256" key="5">
    <source>
        <dbReference type="ARBA" id="ARBA00022737"/>
    </source>
</evidence>
<keyword evidence="7 12" id="KW-1133">Transmembrane helix</keyword>
<keyword evidence="6" id="KW-0999">Mitochondrion inner membrane</keyword>
<comment type="similarity">
    <text evidence="2 11">Belongs to the mitochondrial carrier (TC 2.A.29) family.</text>
</comment>
<keyword evidence="5" id="KW-0677">Repeat</keyword>
<evidence type="ECO:0000256" key="12">
    <source>
        <dbReference type="SAM" id="Phobius"/>
    </source>
</evidence>
<dbReference type="Gene3D" id="1.50.40.10">
    <property type="entry name" value="Mitochondrial carrier domain"/>
    <property type="match status" value="2"/>
</dbReference>
<keyword evidence="4 10" id="KW-0812">Transmembrane</keyword>
<comment type="subcellular location">
    <subcellularLocation>
        <location evidence="1">Mitochondrion inner membrane</location>
        <topology evidence="1">Multi-pass membrane protein</topology>
    </subcellularLocation>
</comment>
<proteinExistence type="inferred from homology"/>